<feature type="region of interest" description="Disordered" evidence="10">
    <location>
        <begin position="105"/>
        <end position="178"/>
    </location>
</feature>
<organism evidence="12 13">
    <name type="scientific">Amazona collaria</name>
    <name type="common">yellow-billed parrot</name>
    <dbReference type="NCBI Taxonomy" id="241587"/>
    <lineage>
        <taxon>Eukaryota</taxon>
        <taxon>Metazoa</taxon>
        <taxon>Chordata</taxon>
        <taxon>Craniata</taxon>
        <taxon>Vertebrata</taxon>
        <taxon>Euteleostomi</taxon>
        <taxon>Archelosauria</taxon>
        <taxon>Archosauria</taxon>
        <taxon>Dinosauria</taxon>
        <taxon>Saurischia</taxon>
        <taxon>Theropoda</taxon>
        <taxon>Coelurosauria</taxon>
        <taxon>Aves</taxon>
        <taxon>Neognathae</taxon>
        <taxon>Neoaves</taxon>
        <taxon>Telluraves</taxon>
        <taxon>Australaves</taxon>
        <taxon>Psittaciformes</taxon>
        <taxon>Psittacidae</taxon>
        <taxon>Amazona</taxon>
    </lineage>
</organism>
<dbReference type="InterPro" id="IPR029028">
    <property type="entry name" value="Alpha/beta_knot_MTases"/>
</dbReference>
<evidence type="ECO:0000256" key="7">
    <source>
        <dbReference type="ARBA" id="ARBA00022946"/>
    </source>
</evidence>
<evidence type="ECO:0000259" key="11">
    <source>
        <dbReference type="SMART" id="SM00967"/>
    </source>
</evidence>
<dbReference type="Pfam" id="PF00588">
    <property type="entry name" value="SpoU_methylase"/>
    <property type="match status" value="1"/>
</dbReference>
<dbReference type="Proteomes" id="UP000694522">
    <property type="component" value="Unplaced"/>
</dbReference>
<dbReference type="SUPFAM" id="SSF75217">
    <property type="entry name" value="alpha/beta knot"/>
    <property type="match status" value="1"/>
</dbReference>
<evidence type="ECO:0000256" key="4">
    <source>
        <dbReference type="ARBA" id="ARBA00022603"/>
    </source>
</evidence>
<keyword evidence="4" id="KW-0489">Methyltransferase</keyword>
<dbReference type="AlphaFoldDB" id="A0A8B9GIF7"/>
<keyword evidence="5" id="KW-0808">Transferase</keyword>
<reference evidence="12" key="2">
    <citation type="submission" date="2025-09" db="UniProtKB">
        <authorList>
            <consortium name="Ensembl"/>
        </authorList>
    </citation>
    <scope>IDENTIFICATION</scope>
</reference>
<comment type="similarity">
    <text evidence="2">Belongs to the class IV-like SAM-binding methyltransferase superfamily. RNA methyltransferase TrmH family.</text>
</comment>
<evidence type="ECO:0000256" key="6">
    <source>
        <dbReference type="ARBA" id="ARBA00022691"/>
    </source>
</evidence>
<dbReference type="SMART" id="SM00967">
    <property type="entry name" value="SpoU_sub_bind"/>
    <property type="match status" value="1"/>
</dbReference>
<evidence type="ECO:0000256" key="10">
    <source>
        <dbReference type="SAM" id="MobiDB-lite"/>
    </source>
</evidence>
<protein>
    <recommendedName>
        <fullName evidence="9">rRNA methyltransferase 1, mitochondrial</fullName>
    </recommendedName>
</protein>
<keyword evidence="8" id="KW-0496">Mitochondrion</keyword>
<evidence type="ECO:0000256" key="5">
    <source>
        <dbReference type="ARBA" id="ARBA00022679"/>
    </source>
</evidence>
<keyword evidence="3" id="KW-0698">rRNA processing</keyword>
<dbReference type="InterPro" id="IPR001537">
    <property type="entry name" value="SpoU_MeTrfase"/>
</dbReference>
<dbReference type="InterPro" id="IPR013123">
    <property type="entry name" value="SpoU_subst-bd"/>
</dbReference>
<feature type="compositionally biased region" description="Polar residues" evidence="10">
    <location>
        <begin position="132"/>
        <end position="145"/>
    </location>
</feature>
<reference evidence="12" key="1">
    <citation type="submission" date="2025-08" db="UniProtKB">
        <authorList>
            <consortium name="Ensembl"/>
        </authorList>
    </citation>
    <scope>IDENTIFICATION</scope>
</reference>
<dbReference type="PANTHER" id="PTHR46103">
    <property type="entry name" value="RRNA METHYLTRANSFERASE 1, MITOCHONDRIAL"/>
    <property type="match status" value="1"/>
</dbReference>
<keyword evidence="7" id="KW-0809">Transit peptide</keyword>
<sequence length="458" mass="48455">MPCAPPVRSLPPPGGAAAGGGSPRLGGAILCPPGSGAGLLGVVAAGAAAVGTGPGVFPRCPWVPVPRGRAFGAPMELTARVWRAAGLSPARCGPWWRGLRGCSAKGGPEAAPGPVGGGGRFHPPALPGACRASSTSPEGLASQSHPRPGHRSQERGARLAAPAAGEQGSSREGGLWKTRKRMERKPLVIARTGGSEILFGISPCSLALSQSRRDLFRLFLKQSSGSRRFVMSEFVLQATARGVPVHYVNRKQLDVLCRGQVHQGVCLEATPLRFKSLEEAEKPDLRDEESPNRQLIWLVLEQIQDPMNLGALLRSAYFLGVDRVVTSHRNSCPLTPTVSKASSGAMEVLDVYSTDDLQSFLKAKAAEGWEVLGTVSKPEDAENIPVISCSEFRWNKPIIIVIGSEGDGLSLETQLLCHRMLAIPPGRALHPGIESLNVSVATGILLHSICSQKLRHDD</sequence>
<dbReference type="GO" id="GO:0016435">
    <property type="term" value="F:rRNA (guanine) methyltransferase activity"/>
    <property type="evidence" value="ECO:0007669"/>
    <property type="project" value="TreeGrafter"/>
</dbReference>
<dbReference type="InterPro" id="IPR029026">
    <property type="entry name" value="tRNA_m1G_MTases_N"/>
</dbReference>
<comment type="subcellular location">
    <subcellularLocation>
        <location evidence="1">Mitochondrion</location>
    </subcellularLocation>
</comment>
<accession>A0A8B9GIF7</accession>
<dbReference type="PANTHER" id="PTHR46103:SF1">
    <property type="entry name" value="RRNA METHYLTRANSFERASE 1, MITOCHONDRIAL"/>
    <property type="match status" value="1"/>
</dbReference>
<feature type="domain" description="RNA 2-O ribose methyltransferase substrate binding" evidence="11">
    <location>
        <begin position="197"/>
        <end position="275"/>
    </location>
</feature>
<dbReference type="Gene3D" id="3.30.1330.30">
    <property type="match status" value="1"/>
</dbReference>
<dbReference type="SUPFAM" id="SSF55315">
    <property type="entry name" value="L30e-like"/>
    <property type="match status" value="1"/>
</dbReference>
<evidence type="ECO:0000313" key="12">
    <source>
        <dbReference type="Ensembl" id="ENSACOP00000025670.1"/>
    </source>
</evidence>
<dbReference type="Gene3D" id="3.40.1280.10">
    <property type="match status" value="1"/>
</dbReference>
<dbReference type="CDD" id="cd18105">
    <property type="entry name" value="SpoU-like_MRM1"/>
    <property type="match status" value="1"/>
</dbReference>
<evidence type="ECO:0000256" key="1">
    <source>
        <dbReference type="ARBA" id="ARBA00004173"/>
    </source>
</evidence>
<proteinExistence type="inferred from homology"/>
<evidence type="ECO:0000256" key="8">
    <source>
        <dbReference type="ARBA" id="ARBA00023128"/>
    </source>
</evidence>
<evidence type="ECO:0000256" key="9">
    <source>
        <dbReference type="ARBA" id="ARBA00034881"/>
    </source>
</evidence>
<dbReference type="GO" id="GO:0005739">
    <property type="term" value="C:mitochondrion"/>
    <property type="evidence" value="ECO:0007669"/>
    <property type="project" value="UniProtKB-SubCell"/>
</dbReference>
<dbReference type="Pfam" id="PF08032">
    <property type="entry name" value="SpoU_sub_bind"/>
    <property type="match status" value="1"/>
</dbReference>
<evidence type="ECO:0000256" key="3">
    <source>
        <dbReference type="ARBA" id="ARBA00022552"/>
    </source>
</evidence>
<dbReference type="InterPro" id="IPR029064">
    <property type="entry name" value="Ribosomal_eL30-like_sf"/>
</dbReference>
<evidence type="ECO:0000256" key="2">
    <source>
        <dbReference type="ARBA" id="ARBA00007228"/>
    </source>
</evidence>
<name>A0A8B9GIF7_9PSIT</name>
<keyword evidence="13" id="KW-1185">Reference proteome</keyword>
<dbReference type="Ensembl" id="ENSACOT00000026539.1">
    <property type="protein sequence ID" value="ENSACOP00000025670.1"/>
    <property type="gene ID" value="ENSACOG00000017163.1"/>
</dbReference>
<keyword evidence="6" id="KW-0949">S-adenosyl-L-methionine</keyword>
<dbReference type="GO" id="GO:0003723">
    <property type="term" value="F:RNA binding"/>
    <property type="evidence" value="ECO:0007669"/>
    <property type="project" value="InterPro"/>
</dbReference>
<evidence type="ECO:0000313" key="13">
    <source>
        <dbReference type="Proteomes" id="UP000694522"/>
    </source>
</evidence>
<dbReference type="InterPro" id="IPR047261">
    <property type="entry name" value="MRM1_MeTrfase_dom"/>
</dbReference>
<dbReference type="InterPro" id="IPR047182">
    <property type="entry name" value="MRM1"/>
</dbReference>